<comment type="caution">
    <text evidence="2">The sequence shown here is derived from an EMBL/GenBank/DDBJ whole genome shotgun (WGS) entry which is preliminary data.</text>
</comment>
<dbReference type="EMBL" id="BART01001128">
    <property type="protein sequence ID" value="GAG62842.1"/>
    <property type="molecule type" value="Genomic_DNA"/>
</dbReference>
<name>X0ZY61_9ZZZZ</name>
<dbReference type="SUPFAM" id="SSF52540">
    <property type="entry name" value="P-loop containing nucleoside triphosphate hydrolases"/>
    <property type="match status" value="1"/>
</dbReference>
<reference evidence="2" key="1">
    <citation type="journal article" date="2014" name="Front. Microbiol.">
        <title>High frequency of phylogenetically diverse reductive dehalogenase-homologous genes in deep subseafloor sedimentary metagenomes.</title>
        <authorList>
            <person name="Kawai M."/>
            <person name="Futagami T."/>
            <person name="Toyoda A."/>
            <person name="Takaki Y."/>
            <person name="Nishi S."/>
            <person name="Hori S."/>
            <person name="Arai W."/>
            <person name="Tsubouchi T."/>
            <person name="Morono Y."/>
            <person name="Uchiyama I."/>
            <person name="Ito T."/>
            <person name="Fujiyama A."/>
            <person name="Inagaki F."/>
            <person name="Takami H."/>
        </authorList>
    </citation>
    <scope>NUCLEOTIDE SEQUENCE</scope>
    <source>
        <strain evidence="2">Expedition CK06-06</strain>
    </source>
</reference>
<sequence>MQIIALINQKGGVGKTTCAINIGAGLNKLNKHVLLIDLDPQAHLTYSLGIPAHELKNTVYELLKGAVTLKETIIERNGLSLVPSSLNLSGAEIEFSGVAGREFLLKETTEGLKKYDYVFIDCPPSLGLLTLNALTTTQKVYIPLQTEFLALQGMTKLLETINIVKKRLNKDLEITGIIAMRFDNRKNLNREVVEKIKEYFGDKLFNTLIRDNISLAEAPSFGKTIFEYKSNSYGAKDYLSLCKEIVKRD</sequence>
<accession>X0ZY61</accession>
<dbReference type="PANTHER" id="PTHR13696:SF99">
    <property type="entry name" value="COBYRINIC ACID AC-DIAMIDE SYNTHASE"/>
    <property type="match status" value="1"/>
</dbReference>
<gene>
    <name evidence="2" type="ORF">S01H4_04266</name>
</gene>
<evidence type="ECO:0000313" key="2">
    <source>
        <dbReference type="EMBL" id="GAG62842.1"/>
    </source>
</evidence>
<organism evidence="2">
    <name type="scientific">marine sediment metagenome</name>
    <dbReference type="NCBI Taxonomy" id="412755"/>
    <lineage>
        <taxon>unclassified sequences</taxon>
        <taxon>metagenomes</taxon>
        <taxon>ecological metagenomes</taxon>
    </lineage>
</organism>
<dbReference type="InterPro" id="IPR027417">
    <property type="entry name" value="P-loop_NTPase"/>
</dbReference>
<dbReference type="PIRSF" id="PIRSF009320">
    <property type="entry name" value="Nuc_binding_HP_1000"/>
    <property type="match status" value="1"/>
</dbReference>
<proteinExistence type="predicted"/>
<protein>
    <recommendedName>
        <fullName evidence="1">AAA domain-containing protein</fullName>
    </recommendedName>
</protein>
<dbReference type="InterPro" id="IPR050678">
    <property type="entry name" value="DNA_Partitioning_ATPase"/>
</dbReference>
<dbReference type="AlphaFoldDB" id="X0ZY61"/>
<dbReference type="InterPro" id="IPR025669">
    <property type="entry name" value="AAA_dom"/>
</dbReference>
<dbReference type="FunFam" id="3.40.50.300:FF:000285">
    <property type="entry name" value="Sporulation initiation inhibitor Soj"/>
    <property type="match status" value="1"/>
</dbReference>
<feature type="domain" description="AAA" evidence="1">
    <location>
        <begin position="1"/>
        <end position="174"/>
    </location>
</feature>
<evidence type="ECO:0000259" key="1">
    <source>
        <dbReference type="Pfam" id="PF13614"/>
    </source>
</evidence>
<dbReference type="Pfam" id="PF13614">
    <property type="entry name" value="AAA_31"/>
    <property type="match status" value="1"/>
</dbReference>
<dbReference type="Gene3D" id="3.40.50.300">
    <property type="entry name" value="P-loop containing nucleotide triphosphate hydrolases"/>
    <property type="match status" value="1"/>
</dbReference>
<dbReference type="PANTHER" id="PTHR13696">
    <property type="entry name" value="P-LOOP CONTAINING NUCLEOSIDE TRIPHOSPHATE HYDROLASE"/>
    <property type="match status" value="1"/>
</dbReference>
<dbReference type="CDD" id="cd02042">
    <property type="entry name" value="ParAB_family"/>
    <property type="match status" value="1"/>
</dbReference>